<evidence type="ECO:0000256" key="1">
    <source>
        <dbReference type="SAM" id="Phobius"/>
    </source>
</evidence>
<keyword evidence="1" id="KW-0472">Membrane</keyword>
<name>A0ABX7SKE2_9CAUL</name>
<protein>
    <submittedName>
        <fullName evidence="2">Uncharacterized protein</fullName>
    </submittedName>
</protein>
<accession>A0ABX7SKE2</accession>
<proteinExistence type="predicted"/>
<dbReference type="EMBL" id="CP062006">
    <property type="protein sequence ID" value="QTC88164.1"/>
    <property type="molecule type" value="Genomic_DNA"/>
</dbReference>
<feature type="transmembrane region" description="Helical" evidence="1">
    <location>
        <begin position="70"/>
        <end position="90"/>
    </location>
</feature>
<gene>
    <name evidence="2" type="ORF">IFE19_01795</name>
</gene>
<organism evidence="2 3">
    <name type="scientific">Brevundimonas pondensis</name>
    <dbReference type="NCBI Taxonomy" id="2774189"/>
    <lineage>
        <taxon>Bacteria</taxon>
        <taxon>Pseudomonadati</taxon>
        <taxon>Pseudomonadota</taxon>
        <taxon>Alphaproteobacteria</taxon>
        <taxon>Caulobacterales</taxon>
        <taxon>Caulobacteraceae</taxon>
        <taxon>Brevundimonas</taxon>
    </lineage>
</organism>
<dbReference type="Proteomes" id="UP000663942">
    <property type="component" value="Chromosome"/>
</dbReference>
<keyword evidence="1" id="KW-0812">Transmembrane</keyword>
<keyword evidence="3" id="KW-1185">Reference proteome</keyword>
<keyword evidence="1" id="KW-1133">Transmembrane helix</keyword>
<reference evidence="2 3" key="1">
    <citation type="submission" date="2020-09" db="EMBL/GenBank/DDBJ databases">
        <title>Brevundimonas sp. LVF1 isolated from an oligotrophic pond in Goettingen, Germany.</title>
        <authorList>
            <person name="Friedrich I."/>
            <person name="Klassen A."/>
            <person name="Neubauer H."/>
            <person name="Schneider D."/>
            <person name="Hertel R."/>
            <person name="Daniel R."/>
        </authorList>
    </citation>
    <scope>NUCLEOTIDE SEQUENCE [LARGE SCALE GENOMIC DNA]</scope>
    <source>
        <strain evidence="2 3">LVF1</strain>
    </source>
</reference>
<evidence type="ECO:0000313" key="3">
    <source>
        <dbReference type="Proteomes" id="UP000663942"/>
    </source>
</evidence>
<dbReference type="RefSeq" id="WP_207825180.1">
    <property type="nucleotide sequence ID" value="NZ_CP062006.1"/>
</dbReference>
<sequence>MPSPAEQFPIVAARSYAGGAIDCLSLADAFECADPRRADRMLEEALAGLDAARDQIRAAQARRRATRRPLFSPAANAAALAGAILPWLTLGGLPS</sequence>
<evidence type="ECO:0000313" key="2">
    <source>
        <dbReference type="EMBL" id="QTC88164.1"/>
    </source>
</evidence>